<dbReference type="EMBL" id="CP012644">
    <property type="protein sequence ID" value="ALJ01694.1"/>
    <property type="molecule type" value="Genomic_DNA"/>
</dbReference>
<protein>
    <submittedName>
        <fullName evidence="2">Uncharacterized protein</fullName>
    </submittedName>
</protein>
<accession>A0A0P0CPN7</accession>
<dbReference type="PATRIC" id="fig|512763.3.peg.4805"/>
<dbReference type="KEGG" id="rti:DC20_21830"/>
<evidence type="ECO:0000256" key="1">
    <source>
        <dbReference type="SAM" id="MobiDB-lite"/>
    </source>
</evidence>
<keyword evidence="2" id="KW-0614">Plasmid</keyword>
<evidence type="ECO:0000313" key="3">
    <source>
        <dbReference type="Proteomes" id="UP000061382"/>
    </source>
</evidence>
<reference evidence="2 3" key="1">
    <citation type="submission" date="2015-08" db="EMBL/GenBank/DDBJ databases">
        <title>Complete genome sequence of Rufibacter tibetensis strain 1351t, a radiation-resistant bacterium from tibet plateau.</title>
        <authorList>
            <person name="Dai J."/>
        </authorList>
    </citation>
    <scope>NUCLEOTIDE SEQUENCE [LARGE SCALE GENOMIC DNA]</scope>
    <source>
        <strain evidence="2 3">1351</strain>
        <plasmid evidence="2 3">1</plasmid>
    </source>
</reference>
<feature type="compositionally biased region" description="Basic and acidic residues" evidence="1">
    <location>
        <begin position="95"/>
        <end position="108"/>
    </location>
</feature>
<dbReference type="AlphaFoldDB" id="A0A0P0CPN7"/>
<evidence type="ECO:0000313" key="2">
    <source>
        <dbReference type="EMBL" id="ALJ01694.1"/>
    </source>
</evidence>
<sequence>MNHDKTPGFLPSTLAPEGKPVKFTCVWNFNPSGGGEACRPVRRAGGLPALTVQGLTLLRIFAACLSWVIRKVRKSLGEVWQKPPKNSPKGSPLQAEHRQPYPVKRSEGHHQKSLFQIGRKVVVSLYYICVK</sequence>
<proteinExistence type="predicted"/>
<organism evidence="2 3">
    <name type="scientific">Rufibacter tibetensis</name>
    <dbReference type="NCBI Taxonomy" id="512763"/>
    <lineage>
        <taxon>Bacteria</taxon>
        <taxon>Pseudomonadati</taxon>
        <taxon>Bacteroidota</taxon>
        <taxon>Cytophagia</taxon>
        <taxon>Cytophagales</taxon>
        <taxon>Hymenobacteraceae</taxon>
        <taxon>Rufibacter</taxon>
    </lineage>
</organism>
<gene>
    <name evidence="2" type="ORF">DC20_21830</name>
</gene>
<geneLocation type="plasmid" evidence="2 3">
    <name>1</name>
</geneLocation>
<dbReference type="Proteomes" id="UP000061382">
    <property type="component" value="Plasmid 1"/>
</dbReference>
<name>A0A0P0CPN7_9BACT</name>
<keyword evidence="3" id="KW-1185">Reference proteome</keyword>
<feature type="region of interest" description="Disordered" evidence="1">
    <location>
        <begin position="79"/>
        <end position="108"/>
    </location>
</feature>